<proteinExistence type="predicted"/>
<evidence type="ECO:0000313" key="1">
    <source>
        <dbReference type="EMBL" id="NRN68396.1"/>
    </source>
</evidence>
<organism evidence="1 2">
    <name type="scientific">Kibdelosporangium persicum</name>
    <dbReference type="NCBI Taxonomy" id="2698649"/>
    <lineage>
        <taxon>Bacteria</taxon>
        <taxon>Bacillati</taxon>
        <taxon>Actinomycetota</taxon>
        <taxon>Actinomycetes</taxon>
        <taxon>Pseudonocardiales</taxon>
        <taxon>Pseudonocardiaceae</taxon>
        <taxon>Kibdelosporangium</taxon>
    </lineage>
</organism>
<dbReference type="Proteomes" id="UP000763557">
    <property type="component" value="Unassembled WGS sequence"/>
</dbReference>
<dbReference type="EMBL" id="JAAATY010000019">
    <property type="protein sequence ID" value="NRN68396.1"/>
    <property type="molecule type" value="Genomic_DNA"/>
</dbReference>
<gene>
    <name evidence="1" type="ORF">GC106_56390</name>
</gene>
<sequence>MTEWSRITHVPDRHAFVRDHFARVWHDGPALSVEIEAFRPAYEVEGRRRNGSVKGRQPVRWFFGRILLPLRDIVLAPIAILGNGPSSSYRTSKVSGPANGMGVAFADATKAEHQKYEVDPCWFVWTRNRSALIRIARDEFRVTILWQGDGPARPHVDPPNRTLRWRDGSTVELRLRDWEAQQAATLPPG</sequence>
<reference evidence="1 2" key="1">
    <citation type="submission" date="2020-01" db="EMBL/GenBank/DDBJ databases">
        <title>Kibdelosporangium persica a novel Actinomycetes from a hot desert in Iran.</title>
        <authorList>
            <person name="Safaei N."/>
            <person name="Zaburannyi N."/>
            <person name="Mueller R."/>
            <person name="Wink J."/>
        </authorList>
    </citation>
    <scope>NUCLEOTIDE SEQUENCE [LARGE SCALE GENOMIC DNA]</scope>
    <source>
        <strain evidence="1 2">4NS15</strain>
    </source>
</reference>
<accession>A0ABX2FAI6</accession>
<dbReference type="RefSeq" id="WP_173137469.1">
    <property type="nucleotide sequence ID" value="NZ_CBCSGW010000103.1"/>
</dbReference>
<keyword evidence="2" id="KW-1185">Reference proteome</keyword>
<evidence type="ECO:0000313" key="2">
    <source>
        <dbReference type="Proteomes" id="UP000763557"/>
    </source>
</evidence>
<name>A0ABX2FAI6_9PSEU</name>
<protein>
    <submittedName>
        <fullName evidence="1">Uncharacterized protein</fullName>
    </submittedName>
</protein>
<comment type="caution">
    <text evidence="1">The sequence shown here is derived from an EMBL/GenBank/DDBJ whole genome shotgun (WGS) entry which is preliminary data.</text>
</comment>